<dbReference type="Pfam" id="PF10320">
    <property type="entry name" value="7TM_GPCR_Srsx"/>
    <property type="match status" value="1"/>
</dbReference>
<sequence length="78" mass="8938">MYRNVYPCWPFIISAVAINLVALFGMISNFGVIWVTYCTKTLHGTANFLIALCSFFELLHQQGHWLFLYTALSGQNFL</sequence>
<keyword evidence="1" id="KW-0812">Transmembrane</keyword>
<reference evidence="2" key="1">
    <citation type="submission" date="2013-12" db="EMBL/GenBank/DDBJ databases">
        <authorList>
            <person name="Aslett M."/>
        </authorList>
    </citation>
    <scope>NUCLEOTIDE SEQUENCE [LARGE SCALE GENOMIC DNA]</scope>
    <source>
        <strain evidence="2">Lindley</strain>
    </source>
</reference>
<evidence type="ECO:0000256" key="1">
    <source>
        <dbReference type="SAM" id="Phobius"/>
    </source>
</evidence>
<proteinExistence type="predicted"/>
<dbReference type="AlphaFoldDB" id="A0A183CLV8"/>
<accession>A0A183CLV8</accession>
<evidence type="ECO:0000313" key="3">
    <source>
        <dbReference type="WBParaSite" id="GPLIN_001386400"/>
    </source>
</evidence>
<keyword evidence="1" id="KW-1133">Transmembrane helix</keyword>
<reference evidence="3" key="3">
    <citation type="submission" date="2016-06" db="UniProtKB">
        <authorList>
            <consortium name="WormBaseParasite"/>
        </authorList>
    </citation>
    <scope>IDENTIFICATION</scope>
</reference>
<keyword evidence="1" id="KW-0472">Membrane</keyword>
<dbReference type="SUPFAM" id="SSF81321">
    <property type="entry name" value="Family A G protein-coupled receptor-like"/>
    <property type="match status" value="1"/>
</dbReference>
<organism evidence="2 3">
    <name type="scientific">Globodera pallida</name>
    <name type="common">Potato cyst nematode worm</name>
    <name type="synonym">Heterodera pallida</name>
    <dbReference type="NCBI Taxonomy" id="36090"/>
    <lineage>
        <taxon>Eukaryota</taxon>
        <taxon>Metazoa</taxon>
        <taxon>Ecdysozoa</taxon>
        <taxon>Nematoda</taxon>
        <taxon>Chromadorea</taxon>
        <taxon>Rhabditida</taxon>
        <taxon>Tylenchina</taxon>
        <taxon>Tylenchomorpha</taxon>
        <taxon>Tylenchoidea</taxon>
        <taxon>Heteroderidae</taxon>
        <taxon>Heteroderinae</taxon>
        <taxon>Globodera</taxon>
    </lineage>
</organism>
<dbReference type="Gene3D" id="1.20.1070.10">
    <property type="entry name" value="Rhodopsin 7-helix transmembrane proteins"/>
    <property type="match status" value="1"/>
</dbReference>
<feature type="transmembrane region" description="Helical" evidence="1">
    <location>
        <begin position="12"/>
        <end position="35"/>
    </location>
</feature>
<keyword evidence="2" id="KW-1185">Reference proteome</keyword>
<dbReference type="InterPro" id="IPR019424">
    <property type="entry name" value="7TM_GPCR_Srsx"/>
</dbReference>
<reference evidence="2" key="2">
    <citation type="submission" date="2014-05" db="EMBL/GenBank/DDBJ databases">
        <title>The genome and life-stage specific transcriptomes of Globodera pallida elucidate key aspects of plant parasitism by a cyst nematode.</title>
        <authorList>
            <person name="Cotton J.A."/>
            <person name="Lilley C.J."/>
            <person name="Jones L.M."/>
            <person name="Kikuchi T."/>
            <person name="Reid A.J."/>
            <person name="Thorpe P."/>
            <person name="Tsai I.J."/>
            <person name="Beasley H."/>
            <person name="Blok V."/>
            <person name="Cock P.J.A."/>
            <person name="Van den Akker S.E."/>
            <person name="Holroyd N."/>
            <person name="Hunt M."/>
            <person name="Mantelin S."/>
            <person name="Naghra H."/>
            <person name="Pain A."/>
            <person name="Palomares-Rius J.E."/>
            <person name="Zarowiecki M."/>
            <person name="Berriman M."/>
            <person name="Jones J.T."/>
            <person name="Urwin P.E."/>
        </authorList>
    </citation>
    <scope>NUCLEOTIDE SEQUENCE [LARGE SCALE GENOMIC DNA]</scope>
    <source>
        <strain evidence="2">Lindley</strain>
    </source>
</reference>
<evidence type="ECO:0000313" key="2">
    <source>
        <dbReference type="Proteomes" id="UP000050741"/>
    </source>
</evidence>
<name>A0A183CLV8_GLOPA</name>
<dbReference type="Proteomes" id="UP000050741">
    <property type="component" value="Unassembled WGS sequence"/>
</dbReference>
<protein>
    <submittedName>
        <fullName evidence="3">G_PROTEIN_RECEP_F1_2 domain-containing protein</fullName>
    </submittedName>
</protein>
<dbReference type="WBParaSite" id="GPLIN_001386400">
    <property type="protein sequence ID" value="GPLIN_001386400"/>
    <property type="gene ID" value="GPLIN_001386400"/>
</dbReference>